<accession>A0A7K3LWI2</accession>
<evidence type="ECO:0000313" key="2">
    <source>
        <dbReference type="EMBL" id="NDK92594.1"/>
    </source>
</evidence>
<dbReference type="AlphaFoldDB" id="A0A7K3LWI2"/>
<keyword evidence="3" id="KW-1185">Reference proteome</keyword>
<reference evidence="2 3" key="1">
    <citation type="submission" date="2020-01" db="EMBL/GenBank/DDBJ databases">
        <title>Investigation of new actinobacteria for the biodesulphurisation of diesel fuel.</title>
        <authorList>
            <person name="Athi Narayanan S.M."/>
        </authorList>
    </citation>
    <scope>NUCLEOTIDE SEQUENCE [LARGE SCALE GENOMIC DNA]</scope>
    <source>
        <strain evidence="2 3">213E</strain>
    </source>
</reference>
<feature type="non-terminal residue" evidence="2">
    <location>
        <position position="315"/>
    </location>
</feature>
<evidence type="ECO:0000313" key="3">
    <source>
        <dbReference type="Proteomes" id="UP000466307"/>
    </source>
</evidence>
<comment type="caution">
    <text evidence="2">The sequence shown here is derived from an EMBL/GenBank/DDBJ whole genome shotgun (WGS) entry which is preliminary data.</text>
</comment>
<organism evidence="2 3">
    <name type="scientific">Gordonia desulfuricans</name>
    <dbReference type="NCBI Taxonomy" id="89051"/>
    <lineage>
        <taxon>Bacteria</taxon>
        <taxon>Bacillati</taxon>
        <taxon>Actinomycetota</taxon>
        <taxon>Actinomycetes</taxon>
        <taxon>Mycobacteriales</taxon>
        <taxon>Gordoniaceae</taxon>
        <taxon>Gordonia</taxon>
    </lineage>
</organism>
<evidence type="ECO:0008006" key="4">
    <source>
        <dbReference type="Google" id="ProtNLM"/>
    </source>
</evidence>
<dbReference type="RefSeq" id="WP_162128932.1">
    <property type="nucleotide sequence ID" value="NZ_JAADZU010000145.1"/>
</dbReference>
<keyword evidence="1" id="KW-0472">Membrane</keyword>
<gene>
    <name evidence="2" type="ORF">GYA93_24060</name>
</gene>
<evidence type="ECO:0000256" key="1">
    <source>
        <dbReference type="SAM" id="Phobius"/>
    </source>
</evidence>
<keyword evidence="1" id="KW-1133">Transmembrane helix</keyword>
<name>A0A7K3LWI2_9ACTN</name>
<protein>
    <recommendedName>
        <fullName evidence="4">Type VII secretion-associated protein</fullName>
    </recommendedName>
</protein>
<feature type="transmembrane region" description="Helical" evidence="1">
    <location>
        <begin position="282"/>
        <end position="305"/>
    </location>
</feature>
<dbReference type="Proteomes" id="UP000466307">
    <property type="component" value="Unassembled WGS sequence"/>
</dbReference>
<dbReference type="EMBL" id="JAADZU010000145">
    <property type="protein sequence ID" value="NDK92594.1"/>
    <property type="molecule type" value="Genomic_DNA"/>
</dbReference>
<keyword evidence="1" id="KW-0812">Transmembrane</keyword>
<sequence>MTVHRIPNPGVAPMTVLPMSIRDHLHEIDAPIIAVLDLDDAGSRVMVADLLARRVLAVDPADPATSANALDRAIADHLVADGRVERPVGEEWQAELLGVVGRARAALAGSDGTFLMGDNHVRLVRVSRRDVDVATAPLADHVSDRIEQTLDTLGVTDAVIVLAPTHLRWPGDVGRLSATTHRRMLVMDGQTVRAVEAPGAVPMPAAHARDAVVEDAITEEIPAITDPAAPTVYAYDEAVESPDVVGPPVGADALVDVDASVDAEPEYEQHHERSRNSSGQRWLLGGAVAAVLAVLGTATVVAFTGTTDPGPTPVS</sequence>
<proteinExistence type="predicted"/>